<sequence>MLTYDTTSRFAQAGRVRVHYHEAGEGPVLLCIHGGAPGAFGWGNFGRNMEELSRHFRVIVVDLPGYGKSDKPDVVSGRNAMYAEVMVAFLESLGIDRAHVLGMATGGAVGIRLAVEHPALVDRLVLVSSAGGQTMFGLRRKVTASQVYYGGNGPTPEKMRDYLSQLLYDPSLITEDVVRERYEASVEPEFMEQAPEGRTTTRHTPEDLWKRLDEIQAQTLIVWGRENRAQSYENAVFMLSRIPRAQLHVFGECGLWVPFEKPSEFNSLVTGFIQGKKAGAYPGGD</sequence>
<dbReference type="InterPro" id="IPR000073">
    <property type="entry name" value="AB_hydrolase_1"/>
</dbReference>
<comment type="caution">
    <text evidence="2">The sequence shown here is derived from an EMBL/GenBank/DDBJ whole genome shotgun (WGS) entry which is preliminary data.</text>
</comment>
<dbReference type="PANTHER" id="PTHR43798:SF33">
    <property type="entry name" value="HYDROLASE, PUTATIVE (AFU_ORTHOLOGUE AFUA_2G14860)-RELATED"/>
    <property type="match status" value="1"/>
</dbReference>
<accession>A0ABN2NZG6</accession>
<dbReference type="InterPro" id="IPR029058">
    <property type="entry name" value="AB_hydrolase_fold"/>
</dbReference>
<name>A0ABN2NZG6_9MICC</name>
<dbReference type="Gene3D" id="3.40.50.1820">
    <property type="entry name" value="alpha/beta hydrolase"/>
    <property type="match status" value="1"/>
</dbReference>
<dbReference type="PANTHER" id="PTHR43798">
    <property type="entry name" value="MONOACYLGLYCEROL LIPASE"/>
    <property type="match status" value="1"/>
</dbReference>
<evidence type="ECO:0000313" key="2">
    <source>
        <dbReference type="EMBL" id="GAA1908008.1"/>
    </source>
</evidence>
<feature type="domain" description="AB hydrolase-1" evidence="1">
    <location>
        <begin position="27"/>
        <end position="262"/>
    </location>
</feature>
<dbReference type="GO" id="GO:0016787">
    <property type="term" value="F:hydrolase activity"/>
    <property type="evidence" value="ECO:0007669"/>
    <property type="project" value="UniProtKB-KW"/>
</dbReference>
<dbReference type="SUPFAM" id="SSF53474">
    <property type="entry name" value="alpha/beta-Hydrolases"/>
    <property type="match status" value="1"/>
</dbReference>
<dbReference type="Proteomes" id="UP001500784">
    <property type="component" value="Unassembled WGS sequence"/>
</dbReference>
<dbReference type="PRINTS" id="PR00111">
    <property type="entry name" value="ABHYDROLASE"/>
</dbReference>
<dbReference type="EMBL" id="BAAALV010000002">
    <property type="protein sequence ID" value="GAA1908008.1"/>
    <property type="molecule type" value="Genomic_DNA"/>
</dbReference>
<dbReference type="Pfam" id="PF00561">
    <property type="entry name" value="Abhydrolase_1"/>
    <property type="match status" value="1"/>
</dbReference>
<keyword evidence="3" id="KW-1185">Reference proteome</keyword>
<proteinExistence type="predicted"/>
<reference evidence="2 3" key="1">
    <citation type="journal article" date="2019" name="Int. J. Syst. Evol. Microbiol.">
        <title>The Global Catalogue of Microorganisms (GCM) 10K type strain sequencing project: providing services to taxonomists for standard genome sequencing and annotation.</title>
        <authorList>
            <consortium name="The Broad Institute Genomics Platform"/>
            <consortium name="The Broad Institute Genome Sequencing Center for Infectious Disease"/>
            <person name="Wu L."/>
            <person name="Ma J."/>
        </authorList>
    </citation>
    <scope>NUCLEOTIDE SEQUENCE [LARGE SCALE GENOMIC DNA]</scope>
    <source>
        <strain evidence="2 3">JCM 13316</strain>
    </source>
</reference>
<evidence type="ECO:0000313" key="3">
    <source>
        <dbReference type="Proteomes" id="UP001500784"/>
    </source>
</evidence>
<dbReference type="RefSeq" id="WP_152225419.1">
    <property type="nucleotide sequence ID" value="NZ_BAAALV010000002.1"/>
</dbReference>
<evidence type="ECO:0000259" key="1">
    <source>
        <dbReference type="Pfam" id="PF00561"/>
    </source>
</evidence>
<dbReference type="InterPro" id="IPR050266">
    <property type="entry name" value="AB_hydrolase_sf"/>
</dbReference>
<gene>
    <name evidence="2" type="ORF">GCM10009688_10060</name>
</gene>
<protein>
    <submittedName>
        <fullName evidence="2">Alpha/beta fold hydrolase</fullName>
    </submittedName>
</protein>
<organism evidence="2 3">
    <name type="scientific">Arthrobacter gandavensis</name>
    <dbReference type="NCBI Taxonomy" id="169960"/>
    <lineage>
        <taxon>Bacteria</taxon>
        <taxon>Bacillati</taxon>
        <taxon>Actinomycetota</taxon>
        <taxon>Actinomycetes</taxon>
        <taxon>Micrococcales</taxon>
        <taxon>Micrococcaceae</taxon>
        <taxon>Arthrobacter</taxon>
    </lineage>
</organism>
<keyword evidence="2" id="KW-0378">Hydrolase</keyword>